<dbReference type="RefSeq" id="WP_204917317.1">
    <property type="nucleotide sequence ID" value="NZ_BAAAQP010000002.1"/>
</dbReference>
<dbReference type="PANTHER" id="PTHR12110:SF41">
    <property type="entry name" value="INOSOSE DEHYDRATASE"/>
    <property type="match status" value="1"/>
</dbReference>
<organism evidence="2 3">
    <name type="scientific">Microlunatus panaciterrae</name>
    <dbReference type="NCBI Taxonomy" id="400768"/>
    <lineage>
        <taxon>Bacteria</taxon>
        <taxon>Bacillati</taxon>
        <taxon>Actinomycetota</taxon>
        <taxon>Actinomycetes</taxon>
        <taxon>Propionibacteriales</taxon>
        <taxon>Propionibacteriaceae</taxon>
        <taxon>Microlunatus</taxon>
    </lineage>
</organism>
<proteinExistence type="predicted"/>
<dbReference type="SUPFAM" id="SSF51658">
    <property type="entry name" value="Xylose isomerase-like"/>
    <property type="match status" value="1"/>
</dbReference>
<evidence type="ECO:0000313" key="3">
    <source>
        <dbReference type="Proteomes" id="UP000704762"/>
    </source>
</evidence>
<comment type="caution">
    <text evidence="2">The sequence shown here is derived from an EMBL/GenBank/DDBJ whole genome shotgun (WGS) entry which is preliminary data.</text>
</comment>
<dbReference type="InterPro" id="IPR013022">
    <property type="entry name" value="Xyl_isomerase-like_TIM-brl"/>
</dbReference>
<gene>
    <name evidence="2" type="ORF">JOE57_001739</name>
</gene>
<evidence type="ECO:0000259" key="1">
    <source>
        <dbReference type="Pfam" id="PF01261"/>
    </source>
</evidence>
<dbReference type="Pfam" id="PF01261">
    <property type="entry name" value="AP_endonuc_2"/>
    <property type="match status" value="1"/>
</dbReference>
<evidence type="ECO:0000313" key="2">
    <source>
        <dbReference type="EMBL" id="MBM7798818.1"/>
    </source>
</evidence>
<dbReference type="InterPro" id="IPR050312">
    <property type="entry name" value="IolE/XylAMocC-like"/>
</dbReference>
<sequence length="313" mass="35056">MTESAPATTGRDWPIAAAMINFPGVLPDGTLVQDQPVGDWRDTLEQVADAGFDYLDPTDSWLRVADLTADRLTEFEQLLAEVGLRLGGISTARRSIIDANHGADYLAYSHRVIDTAARLGVADVSFGLFQELTPEQKKALWFWTAPGHVDPEDADTWNLAVSRLAELARHAREVGVHISLEMYEDTYLGTADSAVRFLHDIDAENVWLNPDIGNLQRLHRPVEHWQRMIEKTVPFARYWHVKNYFRTEDASTGAIMTAPAPMEYGVINYRMAVRQAIAAGFDGTFLCEHYGGDGLSVSATNRRYLQRILPPRD</sequence>
<reference evidence="2 3" key="1">
    <citation type="submission" date="2021-01" db="EMBL/GenBank/DDBJ databases">
        <title>Sequencing the genomes of 1000 actinobacteria strains.</title>
        <authorList>
            <person name="Klenk H.-P."/>
        </authorList>
    </citation>
    <scope>NUCLEOTIDE SEQUENCE [LARGE SCALE GENOMIC DNA]</scope>
    <source>
        <strain evidence="2 3">DSM 18662</strain>
    </source>
</reference>
<keyword evidence="3" id="KW-1185">Reference proteome</keyword>
<keyword evidence="2" id="KW-0413">Isomerase</keyword>
<dbReference type="InterPro" id="IPR036237">
    <property type="entry name" value="Xyl_isomerase-like_sf"/>
</dbReference>
<dbReference type="Proteomes" id="UP000704762">
    <property type="component" value="Unassembled WGS sequence"/>
</dbReference>
<dbReference type="EMBL" id="JAFBCF010000001">
    <property type="protein sequence ID" value="MBM7798818.1"/>
    <property type="molecule type" value="Genomic_DNA"/>
</dbReference>
<dbReference type="Gene3D" id="3.20.20.150">
    <property type="entry name" value="Divalent-metal-dependent TIM barrel enzymes"/>
    <property type="match status" value="1"/>
</dbReference>
<dbReference type="PANTHER" id="PTHR12110">
    <property type="entry name" value="HYDROXYPYRUVATE ISOMERASE"/>
    <property type="match status" value="1"/>
</dbReference>
<accession>A0ABS2RJC9</accession>
<dbReference type="GO" id="GO:0016853">
    <property type="term" value="F:isomerase activity"/>
    <property type="evidence" value="ECO:0007669"/>
    <property type="project" value="UniProtKB-KW"/>
</dbReference>
<name>A0ABS2RJC9_9ACTN</name>
<protein>
    <submittedName>
        <fullName evidence="2">Sugar phosphate isomerase/epimerase</fullName>
    </submittedName>
</protein>
<feature type="domain" description="Xylose isomerase-like TIM barrel" evidence="1">
    <location>
        <begin position="44"/>
        <end position="292"/>
    </location>
</feature>